<name>A0A4U0FL16_9BACL</name>
<dbReference type="AlphaFoldDB" id="A0A4U0FL16"/>
<evidence type="ECO:0000259" key="1">
    <source>
        <dbReference type="Pfam" id="PF00534"/>
    </source>
</evidence>
<protein>
    <submittedName>
        <fullName evidence="3">Glycosyltransferase family 4 protein</fullName>
    </submittedName>
</protein>
<dbReference type="OrthoDB" id="9815550at2"/>
<organism evidence="3 4">
    <name type="scientific">Cohnella pontilimi</name>
    <dbReference type="NCBI Taxonomy" id="2564100"/>
    <lineage>
        <taxon>Bacteria</taxon>
        <taxon>Bacillati</taxon>
        <taxon>Bacillota</taxon>
        <taxon>Bacilli</taxon>
        <taxon>Bacillales</taxon>
        <taxon>Paenibacillaceae</taxon>
        <taxon>Cohnella</taxon>
    </lineage>
</organism>
<keyword evidence="3" id="KW-0808">Transferase</keyword>
<gene>
    <name evidence="3" type="ORF">E5161_02420</name>
</gene>
<dbReference type="PANTHER" id="PTHR12526">
    <property type="entry name" value="GLYCOSYLTRANSFERASE"/>
    <property type="match status" value="1"/>
</dbReference>
<dbReference type="Pfam" id="PF00534">
    <property type="entry name" value="Glycos_transf_1"/>
    <property type="match status" value="1"/>
</dbReference>
<comment type="caution">
    <text evidence="3">The sequence shown here is derived from an EMBL/GenBank/DDBJ whole genome shotgun (WGS) entry which is preliminary data.</text>
</comment>
<sequence length="412" mass="46302">MKILLATCLIQPHIGGVGSYINALRKKLSDEGHEVDVLAQSPDYKSYYVVGTNRVFEKSLVSRLIDHNIQQIYKQTLALKSGYLFSFEIERYTLELAAAYLGLNGYNLIHTQDIISTRALYRVKPKHTPLVATIHGCLAIAHEFMEFYTPGSLPAKYNRMQEYLGTISSDAAIVPTVWLKNLLMEMGVPEEQLTTVANGLDITQFMADFNAESNVDFPVGKTVFLYPARLDSLKGGHILMQALGKLLAVRGDWVCWIAGKGPLLDSMVKQCQEYGLNEHVLFLGERHDVPALLRKATIFVHPSIQENHPYSVMEAQLAGKPVLVTNAGGLPEMVSHGITGLVSEAGDMDSLYLNMLMMLENPGLGQELGERARSFAMRHWSVDRMYRDTWAVYQQARMKHKYGRDLHAERRQ</sequence>
<dbReference type="InterPro" id="IPR001296">
    <property type="entry name" value="Glyco_trans_1"/>
</dbReference>
<evidence type="ECO:0000313" key="4">
    <source>
        <dbReference type="Proteomes" id="UP000309673"/>
    </source>
</evidence>
<accession>A0A4U0FL16</accession>
<dbReference type="Pfam" id="PF13439">
    <property type="entry name" value="Glyco_transf_4"/>
    <property type="match status" value="1"/>
</dbReference>
<feature type="domain" description="Glycosyltransferase subfamily 4-like N-terminal" evidence="2">
    <location>
        <begin position="14"/>
        <end position="203"/>
    </location>
</feature>
<dbReference type="SUPFAM" id="SSF53756">
    <property type="entry name" value="UDP-Glycosyltransferase/glycogen phosphorylase"/>
    <property type="match status" value="1"/>
</dbReference>
<dbReference type="Gene3D" id="3.40.50.2000">
    <property type="entry name" value="Glycogen Phosphorylase B"/>
    <property type="match status" value="2"/>
</dbReference>
<dbReference type="PANTHER" id="PTHR12526:SF638">
    <property type="entry name" value="SPORE COAT PROTEIN SA"/>
    <property type="match status" value="1"/>
</dbReference>
<dbReference type="InterPro" id="IPR028098">
    <property type="entry name" value="Glyco_trans_4-like_N"/>
</dbReference>
<keyword evidence="4" id="KW-1185">Reference proteome</keyword>
<dbReference type="GO" id="GO:0016757">
    <property type="term" value="F:glycosyltransferase activity"/>
    <property type="evidence" value="ECO:0007669"/>
    <property type="project" value="InterPro"/>
</dbReference>
<dbReference type="CDD" id="cd03801">
    <property type="entry name" value="GT4_PimA-like"/>
    <property type="match status" value="1"/>
</dbReference>
<dbReference type="EMBL" id="SUPK01000001">
    <property type="protein sequence ID" value="TJY44262.1"/>
    <property type="molecule type" value="Genomic_DNA"/>
</dbReference>
<dbReference type="Proteomes" id="UP000309673">
    <property type="component" value="Unassembled WGS sequence"/>
</dbReference>
<feature type="domain" description="Glycosyl transferase family 1" evidence="1">
    <location>
        <begin position="216"/>
        <end position="374"/>
    </location>
</feature>
<proteinExistence type="predicted"/>
<evidence type="ECO:0000259" key="2">
    <source>
        <dbReference type="Pfam" id="PF13439"/>
    </source>
</evidence>
<evidence type="ECO:0000313" key="3">
    <source>
        <dbReference type="EMBL" id="TJY44262.1"/>
    </source>
</evidence>
<reference evidence="3 4" key="1">
    <citation type="submission" date="2019-04" db="EMBL/GenBank/DDBJ databases">
        <title>Cohnella sp. nov., isolated from soil.</title>
        <authorList>
            <person name="Kim W."/>
        </authorList>
    </citation>
    <scope>NUCLEOTIDE SEQUENCE [LARGE SCALE GENOMIC DNA]</scope>
    <source>
        <strain evidence="3 4">CAU 1483</strain>
    </source>
</reference>
<dbReference type="RefSeq" id="WP_136776046.1">
    <property type="nucleotide sequence ID" value="NZ_SUPK01000001.1"/>
</dbReference>